<dbReference type="Proteomes" id="UP000177418">
    <property type="component" value="Unassembled WGS sequence"/>
</dbReference>
<accession>A0A1F7JCG1</accession>
<protein>
    <submittedName>
        <fullName evidence="1">Uncharacterized protein</fullName>
    </submittedName>
</protein>
<evidence type="ECO:0000313" key="2">
    <source>
        <dbReference type="Proteomes" id="UP000177418"/>
    </source>
</evidence>
<reference evidence="1 2" key="1">
    <citation type="journal article" date="2016" name="Nat. Commun.">
        <title>Thousands of microbial genomes shed light on interconnected biogeochemical processes in an aquifer system.</title>
        <authorList>
            <person name="Anantharaman K."/>
            <person name="Brown C.T."/>
            <person name="Hug L.A."/>
            <person name="Sharon I."/>
            <person name="Castelle C.J."/>
            <person name="Probst A.J."/>
            <person name="Thomas B.C."/>
            <person name="Singh A."/>
            <person name="Wilkins M.J."/>
            <person name="Karaoz U."/>
            <person name="Brodie E.L."/>
            <person name="Williams K.H."/>
            <person name="Hubbard S.S."/>
            <person name="Banfield J.F."/>
        </authorList>
    </citation>
    <scope>NUCLEOTIDE SEQUENCE [LARGE SCALE GENOMIC DNA]</scope>
</reference>
<dbReference type="SUPFAM" id="SSF144052">
    <property type="entry name" value="Thermophilic metalloprotease-like"/>
    <property type="match status" value="1"/>
</dbReference>
<name>A0A1F7JCG1_9BACT</name>
<dbReference type="EMBL" id="MGAV01000021">
    <property type="protein sequence ID" value="OGK53300.1"/>
    <property type="molecule type" value="Genomic_DNA"/>
</dbReference>
<sequence>MTAQPEAPISQELLQQAADNYYHCLNLPRGSNVIVVSESIPEGGRNVDASVLLRNTLADQIRQKAERDDHSVAHLSFNNETTEDEFRDSTSRTLSEYCLEDGDKPPASTTIVYLGDYWANRGGLYQAANEHGLRHDIRIAGSIGLTSGDIRVLSALTREKQREMSQVSNVLEAKFQRNPKGFIQVKTLSAEGHEHLLNLPYDCHQAPFKTDPGRIDDEHPIKMGAFRFHNIPGGHFFGAPYEFKHTNGKFVAQGIVFNVVDGLIADITDDIEGSYEKLDPDQRRALDYVKGGGGLPLSELGIGLHRQVNVPSFSDCSMLTRTKSGVYFGLGEAHSDTSEAEQIRGLPSGRVHYNFILSDPELSLLTPSLDDPIPIYQHQATAD</sequence>
<organism evidence="1 2">
    <name type="scientific">Candidatus Roizmanbacteria bacterium RIFCSPLOWO2_02_FULL_36_11</name>
    <dbReference type="NCBI Taxonomy" id="1802071"/>
    <lineage>
        <taxon>Bacteria</taxon>
        <taxon>Candidatus Roizmaniibacteriota</taxon>
    </lineage>
</organism>
<dbReference type="AlphaFoldDB" id="A0A1F7JCG1"/>
<evidence type="ECO:0000313" key="1">
    <source>
        <dbReference type="EMBL" id="OGK53300.1"/>
    </source>
</evidence>
<proteinExistence type="predicted"/>
<comment type="caution">
    <text evidence="1">The sequence shown here is derived from an EMBL/GenBank/DDBJ whole genome shotgun (WGS) entry which is preliminary data.</text>
</comment>
<gene>
    <name evidence="1" type="ORF">A3H78_03275</name>
</gene>